<keyword evidence="2 5" id="KW-0808">Transferase</keyword>
<dbReference type="GO" id="GO:0032259">
    <property type="term" value="P:methylation"/>
    <property type="evidence" value="ECO:0007669"/>
    <property type="project" value="UniProtKB-KW"/>
</dbReference>
<dbReference type="GO" id="GO:0102208">
    <property type="term" value="F:2-polyprenyl-6-hydroxyphenol methylase activity"/>
    <property type="evidence" value="ECO:0007669"/>
    <property type="project" value="UniProtKB-EC"/>
</dbReference>
<keyword evidence="3 5" id="KW-0831">Ubiquinone biosynthesis</keyword>
<dbReference type="NCBIfam" id="TIGR01983">
    <property type="entry name" value="UbiG"/>
    <property type="match status" value="1"/>
</dbReference>
<keyword evidence="1 5" id="KW-0489">Methyltransferase</keyword>
<comment type="catalytic activity">
    <reaction evidence="5">
        <text>a 3-demethylubiquinol + S-adenosyl-L-methionine = a ubiquinol + S-adenosyl-L-homocysteine + H(+)</text>
        <dbReference type="Rhea" id="RHEA:44380"/>
        <dbReference type="Rhea" id="RHEA-COMP:9566"/>
        <dbReference type="Rhea" id="RHEA-COMP:10914"/>
        <dbReference type="ChEBI" id="CHEBI:15378"/>
        <dbReference type="ChEBI" id="CHEBI:17976"/>
        <dbReference type="ChEBI" id="CHEBI:57856"/>
        <dbReference type="ChEBI" id="CHEBI:59789"/>
        <dbReference type="ChEBI" id="CHEBI:84422"/>
        <dbReference type="EC" id="2.1.1.64"/>
    </reaction>
</comment>
<dbReference type="EC" id="2.1.1.222" evidence="5"/>
<keyword evidence="4 5" id="KW-0949">S-adenosyl-L-methionine</keyword>
<accession>A0AB38YBM3</accession>
<dbReference type="GO" id="GO:0061542">
    <property type="term" value="F:3-demethylubiquinol 3-O-methyltransferase activity"/>
    <property type="evidence" value="ECO:0007669"/>
    <property type="project" value="UniProtKB-UniRule"/>
</dbReference>
<dbReference type="Gene3D" id="3.40.50.150">
    <property type="entry name" value="Vaccinia Virus protein VP39"/>
    <property type="match status" value="1"/>
</dbReference>
<dbReference type="InterPro" id="IPR010233">
    <property type="entry name" value="UbiG_MeTrfase"/>
</dbReference>
<comment type="function">
    <text evidence="5">O-methyltransferase that catalyzes the 2 O-methylation steps in the ubiquinone biosynthetic pathway.</text>
</comment>
<evidence type="ECO:0000256" key="5">
    <source>
        <dbReference type="HAMAP-Rule" id="MF_00472"/>
    </source>
</evidence>
<comment type="similarity">
    <text evidence="5">Belongs to the methyltransferase superfamily. UbiG/COQ3 family.</text>
</comment>
<protein>
    <recommendedName>
        <fullName evidence="5">Ubiquinone biosynthesis O-methyltransferase</fullName>
    </recommendedName>
    <alternativeName>
        <fullName evidence="5">2-polyprenyl-6-hydroxyphenol methylase</fullName>
        <ecNumber evidence="5">2.1.1.222</ecNumber>
    </alternativeName>
    <alternativeName>
        <fullName evidence="5">3-demethylubiquinone 3-O-methyltransferase</fullName>
        <ecNumber evidence="5">2.1.1.64</ecNumber>
    </alternativeName>
</protein>
<dbReference type="EMBL" id="CP101717">
    <property type="protein sequence ID" value="WLD56764.1"/>
    <property type="molecule type" value="Genomic_DNA"/>
</dbReference>
<sequence length="235" mass="26085">MSNVDPHEVAKFDELASRWWDPESEFKPLHEINPLRAGYIEGRCGGVAGKRILDVGCGGGLMAEAMAHRGAEVLGIDLSEVAIQVATAHAEQSGLNNVRYRLTGIEALEAEHDGQYDIINCLEMLEHVPDPAAIIEPCQRLLKPGGQLFLSTLNRNPKSFLFAIVGAEYMLNLVPRGTHEFKKFIRPSELSAWCREFGFTLLDEMGLTYNPITKAYKLTPDDVSVNYMIHVCKDA</sequence>
<evidence type="ECO:0000256" key="2">
    <source>
        <dbReference type="ARBA" id="ARBA00022679"/>
    </source>
</evidence>
<reference evidence="6" key="1">
    <citation type="submission" date="2022-07" db="EMBL/GenBank/DDBJ databases">
        <title>Complete genome sequence of Salinispirillum sp. LH10-3-1 capable of multiple carbohydrate inversion isolated from a soda lake.</title>
        <authorList>
            <person name="Liu J."/>
            <person name="Zhai Y."/>
            <person name="Zhang H."/>
            <person name="Yang H."/>
            <person name="Qu J."/>
            <person name="Li J."/>
        </authorList>
    </citation>
    <scope>NUCLEOTIDE SEQUENCE</scope>
    <source>
        <strain evidence="6">LH 10-3-1</strain>
    </source>
</reference>
<feature type="binding site" evidence="5">
    <location>
        <position position="36"/>
    </location>
    <ligand>
        <name>S-adenosyl-L-methionine</name>
        <dbReference type="ChEBI" id="CHEBI:59789"/>
    </ligand>
</feature>
<feature type="binding site" evidence="5">
    <location>
        <position position="56"/>
    </location>
    <ligand>
        <name>S-adenosyl-L-methionine</name>
        <dbReference type="ChEBI" id="CHEBI:59789"/>
    </ligand>
</feature>
<evidence type="ECO:0000256" key="3">
    <source>
        <dbReference type="ARBA" id="ARBA00022688"/>
    </source>
</evidence>
<name>A0AB38YBM3_9GAMM</name>
<dbReference type="RefSeq" id="WP_304994048.1">
    <property type="nucleotide sequence ID" value="NZ_CP101717.1"/>
</dbReference>
<feature type="binding site" evidence="5">
    <location>
        <position position="77"/>
    </location>
    <ligand>
        <name>S-adenosyl-L-methionine</name>
        <dbReference type="ChEBI" id="CHEBI:59789"/>
    </ligand>
</feature>
<evidence type="ECO:0000256" key="4">
    <source>
        <dbReference type="ARBA" id="ARBA00022691"/>
    </source>
</evidence>
<comment type="pathway">
    <text evidence="5">Cofactor biosynthesis; ubiquinone biosynthesis.</text>
</comment>
<evidence type="ECO:0000256" key="1">
    <source>
        <dbReference type="ARBA" id="ARBA00022603"/>
    </source>
</evidence>
<dbReference type="EC" id="2.1.1.64" evidence="5"/>
<dbReference type="HAMAP" id="MF_00472">
    <property type="entry name" value="UbiG"/>
    <property type="match status" value="1"/>
</dbReference>
<comment type="catalytic activity">
    <reaction evidence="5">
        <text>a 3-(all-trans-polyprenyl)benzene-1,2-diol + S-adenosyl-L-methionine = a 2-methoxy-6-(all-trans-polyprenyl)phenol + S-adenosyl-L-homocysteine + H(+)</text>
        <dbReference type="Rhea" id="RHEA:31411"/>
        <dbReference type="Rhea" id="RHEA-COMP:9550"/>
        <dbReference type="Rhea" id="RHEA-COMP:9551"/>
        <dbReference type="ChEBI" id="CHEBI:15378"/>
        <dbReference type="ChEBI" id="CHEBI:57856"/>
        <dbReference type="ChEBI" id="CHEBI:59789"/>
        <dbReference type="ChEBI" id="CHEBI:62729"/>
        <dbReference type="ChEBI" id="CHEBI:62731"/>
        <dbReference type="EC" id="2.1.1.222"/>
    </reaction>
</comment>
<dbReference type="PANTHER" id="PTHR43464:SF19">
    <property type="entry name" value="UBIQUINONE BIOSYNTHESIS O-METHYLTRANSFERASE, MITOCHONDRIAL"/>
    <property type="match status" value="1"/>
</dbReference>
<dbReference type="InterPro" id="IPR029063">
    <property type="entry name" value="SAM-dependent_MTases_sf"/>
</dbReference>
<dbReference type="GO" id="GO:0010420">
    <property type="term" value="F:polyprenyldihydroxybenzoate methyltransferase activity"/>
    <property type="evidence" value="ECO:0007669"/>
    <property type="project" value="InterPro"/>
</dbReference>
<dbReference type="AlphaFoldDB" id="A0AB38YBM3"/>
<dbReference type="CDD" id="cd02440">
    <property type="entry name" value="AdoMet_MTases"/>
    <property type="match status" value="1"/>
</dbReference>
<organism evidence="6">
    <name type="scientific">Salinispirillum sp. LH 10-3-1</name>
    <dbReference type="NCBI Taxonomy" id="2952525"/>
    <lineage>
        <taxon>Bacteria</taxon>
        <taxon>Pseudomonadati</taxon>
        <taxon>Pseudomonadota</taxon>
        <taxon>Gammaproteobacteria</taxon>
        <taxon>Oceanospirillales</taxon>
        <taxon>Saccharospirillaceae</taxon>
        <taxon>Salinispirillum</taxon>
    </lineage>
</organism>
<gene>
    <name evidence="5 6" type="primary">ubiG</name>
    <name evidence="6" type="ORF">NFC81_08470</name>
</gene>
<dbReference type="Pfam" id="PF13489">
    <property type="entry name" value="Methyltransf_23"/>
    <property type="match status" value="1"/>
</dbReference>
<dbReference type="FunFam" id="3.40.50.150:FF:000028">
    <property type="entry name" value="Ubiquinone biosynthesis O-methyltransferase"/>
    <property type="match status" value="1"/>
</dbReference>
<dbReference type="SUPFAM" id="SSF53335">
    <property type="entry name" value="S-adenosyl-L-methionine-dependent methyltransferases"/>
    <property type="match status" value="1"/>
</dbReference>
<dbReference type="PANTHER" id="PTHR43464">
    <property type="entry name" value="METHYLTRANSFERASE"/>
    <property type="match status" value="1"/>
</dbReference>
<feature type="binding site" evidence="5">
    <location>
        <position position="122"/>
    </location>
    <ligand>
        <name>S-adenosyl-L-methionine</name>
        <dbReference type="ChEBI" id="CHEBI:59789"/>
    </ligand>
</feature>
<evidence type="ECO:0000313" key="6">
    <source>
        <dbReference type="EMBL" id="WLD56764.1"/>
    </source>
</evidence>
<proteinExistence type="inferred from homology"/>